<evidence type="ECO:0000256" key="1">
    <source>
        <dbReference type="ARBA" id="ARBA00008306"/>
    </source>
</evidence>
<evidence type="ECO:0000313" key="5">
    <source>
        <dbReference type="Proteomes" id="UP001224775"/>
    </source>
</evidence>
<comment type="similarity">
    <text evidence="1">Belongs to the RMD1/sif2 family.</text>
</comment>
<proteinExistence type="inferred from homology"/>
<evidence type="ECO:0000313" key="4">
    <source>
        <dbReference type="EMBL" id="KAK1747949.1"/>
    </source>
</evidence>
<dbReference type="EMBL" id="JATAAI010000002">
    <property type="protein sequence ID" value="KAK1747949.1"/>
    <property type="molecule type" value="Genomic_DNA"/>
</dbReference>
<feature type="compositionally biased region" description="Low complexity" evidence="2">
    <location>
        <begin position="167"/>
        <end position="176"/>
    </location>
</feature>
<accession>A0AAD8YLZ2</accession>
<comment type="caution">
    <text evidence="4">The sequence shown here is derived from an EMBL/GenBank/DDBJ whole genome shotgun (WGS) entry which is preliminary data.</text>
</comment>
<dbReference type="InterPro" id="IPR051624">
    <property type="entry name" value="RMD1/Sad1-interacting"/>
</dbReference>
<organism evidence="4 5">
    <name type="scientific">Skeletonema marinoi</name>
    <dbReference type="NCBI Taxonomy" id="267567"/>
    <lineage>
        <taxon>Eukaryota</taxon>
        <taxon>Sar</taxon>
        <taxon>Stramenopiles</taxon>
        <taxon>Ochrophyta</taxon>
        <taxon>Bacillariophyta</taxon>
        <taxon>Coscinodiscophyceae</taxon>
        <taxon>Thalassiosirophycidae</taxon>
        <taxon>Thalassiosirales</taxon>
        <taxon>Skeletonemataceae</taxon>
        <taxon>Skeletonema</taxon>
        <taxon>Skeletonema marinoi-dohrnii complex</taxon>
    </lineage>
</organism>
<dbReference type="PANTHER" id="PTHR16255:SF6">
    <property type="entry name" value="PROTEIN RETARDED ROOT GROWTH-LIKE"/>
    <property type="match status" value="1"/>
</dbReference>
<feature type="region of interest" description="Disordered" evidence="2">
    <location>
        <begin position="158"/>
        <end position="182"/>
    </location>
</feature>
<gene>
    <name evidence="4" type="ORF">QTG54_001912</name>
</gene>
<evidence type="ECO:0000256" key="2">
    <source>
        <dbReference type="SAM" id="MobiDB-lite"/>
    </source>
</evidence>
<reference evidence="4" key="1">
    <citation type="submission" date="2023-06" db="EMBL/GenBank/DDBJ databases">
        <title>Survivors Of The Sea: Transcriptome response of Skeletonema marinoi to long-term dormancy.</title>
        <authorList>
            <person name="Pinder M.I.M."/>
            <person name="Kourtchenko O."/>
            <person name="Robertson E.K."/>
            <person name="Larsson T."/>
            <person name="Maumus F."/>
            <person name="Osuna-Cruz C.M."/>
            <person name="Vancaester E."/>
            <person name="Stenow R."/>
            <person name="Vandepoele K."/>
            <person name="Ploug H."/>
            <person name="Bruchert V."/>
            <person name="Godhe A."/>
            <person name="Topel M."/>
        </authorList>
    </citation>
    <scope>NUCLEOTIDE SEQUENCE</scope>
    <source>
        <strain evidence="4">R05AC</strain>
    </source>
</reference>
<dbReference type="Pfam" id="PF02582">
    <property type="entry name" value="DUF155"/>
    <property type="match status" value="1"/>
</dbReference>
<evidence type="ECO:0000259" key="3">
    <source>
        <dbReference type="Pfam" id="PF02582"/>
    </source>
</evidence>
<dbReference type="Proteomes" id="UP001224775">
    <property type="component" value="Unassembled WGS sequence"/>
</dbReference>
<sequence>MMVSLLQQLVLPRGATKPSMMTSLARFCSTGSTTKCTTYTSHRSIHKNALTDHLLRRRISVQQQYVARSLSISSSPTTRSVFMSDLMSPTKHLQASSLSTQIKIKKNDEMNQSPDINSNYVNFEQADVATQAQSNNGKIANPGGILVDRHVQIQRKQSPTLDISTKNENGNNSSNGNGNGLNGYKYRLLKTPQLTNDLITLPEPPADVASSLSVPPLAPSHWDEKEAHDIQQLRHFANEFNDASSKPSQRVFPKSVNDVISSHWWRNLYENIRNPNAYSRNNAKLSSQSFRQSLRNRRSSLLLEEIINNDSYAGFLPDERQQQEEEESHVAERIRVRSVQAASSIDVVAVLSKVFGGGMPRSHPLADFFATSPIIRHVFGRTNVIIQLSPPPVNGLPSLSPSVPRYVAIYRFGTKEASRLLEQIKKHAVHPIPVGFERREHFEMALQPQLETATGKITADRALVRELDMNTVGVVSNIMGQTVALDWHLDTVDELLRNFSDINSSVESTGNFTSMERHTLFQVVARNNSLFIEMVGKMGIKDRSDTAWHLSQYEGLHEGMRKEFDLDERFRHIEFKLNLIQQNAKFFLEVMHAQKSNTLEWVIIVLISFECVLMVMDMSGWGSKLLGI</sequence>
<name>A0AAD8YLZ2_9STRA</name>
<protein>
    <submittedName>
        <fullName evidence="4">RMD1 family protein</fullName>
    </submittedName>
</protein>
<dbReference type="GO" id="GO:0005739">
    <property type="term" value="C:mitochondrion"/>
    <property type="evidence" value="ECO:0007669"/>
    <property type="project" value="UniProtKB-ARBA"/>
</dbReference>
<dbReference type="AlphaFoldDB" id="A0AAD8YLZ2"/>
<keyword evidence="5" id="KW-1185">Reference proteome</keyword>
<dbReference type="InterPro" id="IPR003734">
    <property type="entry name" value="DUF155"/>
</dbReference>
<feature type="domain" description="DUF155" evidence="3">
    <location>
        <begin position="413"/>
        <end position="573"/>
    </location>
</feature>
<dbReference type="PANTHER" id="PTHR16255">
    <property type="entry name" value="REQUIRED FOR MEIOTIC NUCLEAR DIVISION PROTEIN 1 HOMOLOG"/>
    <property type="match status" value="1"/>
</dbReference>